<dbReference type="PROSITE" id="PS50920">
    <property type="entry name" value="SOLCAR"/>
    <property type="match status" value="3"/>
</dbReference>
<keyword evidence="6" id="KW-0999">Mitochondrion inner membrane</keyword>
<evidence type="ECO:0000256" key="2">
    <source>
        <dbReference type="ARBA" id="ARBA00006375"/>
    </source>
</evidence>
<dbReference type="EMBL" id="JAFCMP010000134">
    <property type="protein sequence ID" value="KAG5185410.1"/>
    <property type="molecule type" value="Genomic_DNA"/>
</dbReference>
<dbReference type="InterPro" id="IPR018247">
    <property type="entry name" value="EF_Hand_1_Ca_BS"/>
</dbReference>
<dbReference type="GO" id="GO:0005743">
    <property type="term" value="C:mitochondrial inner membrane"/>
    <property type="evidence" value="ECO:0007669"/>
    <property type="project" value="UniProtKB-SubCell"/>
</dbReference>
<dbReference type="SUPFAM" id="SSF103506">
    <property type="entry name" value="Mitochondrial carrier"/>
    <property type="match status" value="1"/>
</dbReference>
<keyword evidence="7 11" id="KW-1133">Transmembrane helix</keyword>
<comment type="subcellular location">
    <subcellularLocation>
        <location evidence="1">Mitochondrion inner membrane</location>
        <topology evidence="1">Multi-pass membrane protein</topology>
    </subcellularLocation>
</comment>
<feature type="repeat" description="Solcar" evidence="10">
    <location>
        <begin position="689"/>
        <end position="775"/>
    </location>
</feature>
<feature type="repeat" description="Solcar" evidence="10">
    <location>
        <begin position="591"/>
        <end position="675"/>
    </location>
</feature>
<organism evidence="13 14">
    <name type="scientific">Tribonema minus</name>
    <dbReference type="NCBI Taxonomy" id="303371"/>
    <lineage>
        <taxon>Eukaryota</taxon>
        <taxon>Sar</taxon>
        <taxon>Stramenopiles</taxon>
        <taxon>Ochrophyta</taxon>
        <taxon>PX clade</taxon>
        <taxon>Xanthophyceae</taxon>
        <taxon>Tribonematales</taxon>
        <taxon>Tribonemataceae</taxon>
        <taxon>Tribonema</taxon>
    </lineage>
</organism>
<dbReference type="Pfam" id="PF00153">
    <property type="entry name" value="Mito_carr"/>
    <property type="match status" value="3"/>
</dbReference>
<name>A0A836CG87_9STRA</name>
<dbReference type="InterPro" id="IPR002048">
    <property type="entry name" value="EF_hand_dom"/>
</dbReference>
<feature type="repeat" description="Solcar" evidence="10">
    <location>
        <begin position="494"/>
        <end position="578"/>
    </location>
</feature>
<feature type="transmembrane region" description="Helical" evidence="11">
    <location>
        <begin position="495"/>
        <end position="520"/>
    </location>
</feature>
<comment type="similarity">
    <text evidence="2">Belongs to the mitochondrial carrier (TC 2.A.29) family.</text>
</comment>
<keyword evidence="5" id="KW-0677">Repeat</keyword>
<keyword evidence="4 10" id="KW-0812">Transmembrane</keyword>
<evidence type="ECO:0000256" key="5">
    <source>
        <dbReference type="ARBA" id="ARBA00022737"/>
    </source>
</evidence>
<proteinExistence type="inferred from homology"/>
<dbReference type="InterPro" id="IPR044677">
    <property type="entry name" value="SLC25A3/Pic2/Mir1-like"/>
</dbReference>
<protein>
    <recommendedName>
        <fullName evidence="12">EF-hand domain-containing protein</fullName>
    </recommendedName>
</protein>
<feature type="transmembrane region" description="Helical" evidence="11">
    <location>
        <begin position="650"/>
        <end position="669"/>
    </location>
</feature>
<dbReference type="NCBIfam" id="TIGR01409">
    <property type="entry name" value="TAT_signal_seq"/>
    <property type="match status" value="1"/>
</dbReference>
<dbReference type="GO" id="GO:1990547">
    <property type="term" value="P:mitochondrial phosphate ion transmembrane transport"/>
    <property type="evidence" value="ECO:0007669"/>
    <property type="project" value="InterPro"/>
</dbReference>
<dbReference type="PROSITE" id="PS50222">
    <property type="entry name" value="EF_HAND_2"/>
    <property type="match status" value="1"/>
</dbReference>
<gene>
    <name evidence="13" type="ORF">JKP88DRAFT_194574</name>
</gene>
<evidence type="ECO:0000256" key="8">
    <source>
        <dbReference type="ARBA" id="ARBA00023128"/>
    </source>
</evidence>
<evidence type="ECO:0000256" key="3">
    <source>
        <dbReference type="ARBA" id="ARBA00022448"/>
    </source>
</evidence>
<keyword evidence="14" id="KW-1185">Reference proteome</keyword>
<dbReference type="InterPro" id="IPR018108">
    <property type="entry name" value="MCP_transmembrane"/>
</dbReference>
<evidence type="ECO:0000256" key="4">
    <source>
        <dbReference type="ARBA" id="ARBA00022692"/>
    </source>
</evidence>
<evidence type="ECO:0000313" key="14">
    <source>
        <dbReference type="Proteomes" id="UP000664859"/>
    </source>
</evidence>
<feature type="transmembrane region" description="Helical" evidence="11">
    <location>
        <begin position="591"/>
        <end position="611"/>
    </location>
</feature>
<dbReference type="GO" id="GO:0005509">
    <property type="term" value="F:calcium ion binding"/>
    <property type="evidence" value="ECO:0007669"/>
    <property type="project" value="InterPro"/>
</dbReference>
<dbReference type="PANTHER" id="PTHR45671">
    <property type="entry name" value="SOLUTE CARRIER FAMILY 25 (MITOCHONDRIAL CARRIER PHOSPHATE CARRIER), MEMBER 3, LIKE-RELATED-RELATED"/>
    <property type="match status" value="1"/>
</dbReference>
<dbReference type="Proteomes" id="UP000664859">
    <property type="component" value="Unassembled WGS sequence"/>
</dbReference>
<evidence type="ECO:0000256" key="11">
    <source>
        <dbReference type="SAM" id="Phobius"/>
    </source>
</evidence>
<feature type="transmembrane region" description="Helical" evidence="11">
    <location>
        <begin position="549"/>
        <end position="571"/>
    </location>
</feature>
<dbReference type="PROSITE" id="PS00018">
    <property type="entry name" value="EF_HAND_1"/>
    <property type="match status" value="1"/>
</dbReference>
<dbReference type="GO" id="GO:0005315">
    <property type="term" value="F:phosphate transmembrane transporter activity"/>
    <property type="evidence" value="ECO:0007669"/>
    <property type="project" value="InterPro"/>
</dbReference>
<dbReference type="Gene3D" id="1.50.40.10">
    <property type="entry name" value="Mitochondrial carrier domain"/>
    <property type="match status" value="2"/>
</dbReference>
<keyword evidence="8" id="KW-0496">Mitochondrion</keyword>
<feature type="domain" description="EF-hand" evidence="12">
    <location>
        <begin position="104"/>
        <end position="139"/>
    </location>
</feature>
<dbReference type="PANTHER" id="PTHR45671:SF12">
    <property type="entry name" value="MITOCHONDRIAL PHOSPHATE CARRIER PROTEIN"/>
    <property type="match status" value="1"/>
</dbReference>
<dbReference type="AlphaFoldDB" id="A0A836CG87"/>
<reference evidence="13" key="1">
    <citation type="submission" date="2021-02" db="EMBL/GenBank/DDBJ databases">
        <title>First Annotated Genome of the Yellow-green Alga Tribonema minus.</title>
        <authorList>
            <person name="Mahan K.M."/>
        </authorList>
    </citation>
    <scope>NUCLEOTIDE SEQUENCE</scope>
    <source>
        <strain evidence="13">UTEX B ZZ1240</strain>
    </source>
</reference>
<evidence type="ECO:0000313" key="13">
    <source>
        <dbReference type="EMBL" id="KAG5185410.1"/>
    </source>
</evidence>
<evidence type="ECO:0000259" key="12">
    <source>
        <dbReference type="PROSITE" id="PS50222"/>
    </source>
</evidence>
<evidence type="ECO:0000256" key="6">
    <source>
        <dbReference type="ARBA" id="ARBA00022792"/>
    </source>
</evidence>
<dbReference type="OrthoDB" id="427452at2759"/>
<keyword evidence="3" id="KW-0813">Transport</keyword>
<sequence length="815" mass="87268">MSRRQFVGAAAATTAASAIFLALGMAQPGIADDDLAAKGEPELVWSAIADYEESTAQERGTYSPRFVAYLARFLINYDTISAYWWNAQQTKVSVASAQKFSKRLIEEGATSVFYNLDLDGNGSLSEEEFYAGLTDQTEAFSKFQASIAFGLRKYQGKDGVRSLFKLLVEQFGEQLSARRQIALLFSLMDSVQPVELIKRLIGETDNASIIGYKVVDGGSGYTPEAPPSVKVDGPAFLDDTAAAKAVLKPTGRLFRIKVTSPGKGYVKAPDVTISPPRASWGRAATAMCMLKGDKLAGVVLTNPGKGYTTGDDIRVMIAGPAINMTAINVTAAGAGEVIERMMGGATAEAILDMMVGEVAVVKPGSGYGVDLPITVTVDQPPTRVDFANFGQVAKVEAVLSPPPEGELLRSWLPPASLQQAVTELLPNNLVPKLDPCLGKFYISPIQVLDPKYCIYYDNSEFQIYPSQKLAPYFSFLDGPRARYPVEKERPLDVGVFLRFAACGAACGATAHAVLIPIDVVKTRMQSEPRKYPGMVSTFKTLLEEEGKDAFLLGAGATITGYFVYGGVSFGLTEFFKRKFVEICGPEFATLYPVPLLLFASAMAATFAATAVTPFESLRIKAVTSPGFPRTLIGGLQEVARRGQTRELFDGVPVLLLAEIPYMMAKFAVFDAASKLAYSLFPQAGESVTLSLLVSLLSGMVAGVAASLVSQPSDTILVAVNGEAEEGGRMDIVGTVRNKLKEGGVAAFYKGSVPRAIKSAINIAIQFFLYDSCKRLAHVGPDDIKVFFDVMSGLEIGLKGAGGMGAVANMIETNMR</sequence>
<feature type="transmembrane region" description="Helical" evidence="11">
    <location>
        <begin position="689"/>
        <end position="708"/>
    </location>
</feature>
<evidence type="ECO:0000256" key="9">
    <source>
        <dbReference type="ARBA" id="ARBA00023136"/>
    </source>
</evidence>
<comment type="caution">
    <text evidence="13">The sequence shown here is derived from an EMBL/GenBank/DDBJ whole genome shotgun (WGS) entry which is preliminary data.</text>
</comment>
<evidence type="ECO:0000256" key="10">
    <source>
        <dbReference type="PROSITE-ProRule" id="PRU00282"/>
    </source>
</evidence>
<accession>A0A836CG87</accession>
<evidence type="ECO:0000256" key="7">
    <source>
        <dbReference type="ARBA" id="ARBA00022989"/>
    </source>
</evidence>
<keyword evidence="9 10" id="KW-0472">Membrane</keyword>
<dbReference type="InterPro" id="IPR019546">
    <property type="entry name" value="TAT_signal_bac_arc"/>
</dbReference>
<dbReference type="InterPro" id="IPR023395">
    <property type="entry name" value="MCP_dom_sf"/>
</dbReference>
<evidence type="ECO:0000256" key="1">
    <source>
        <dbReference type="ARBA" id="ARBA00004448"/>
    </source>
</evidence>